<evidence type="ECO:0000313" key="2">
    <source>
        <dbReference type="Proteomes" id="UP000645462"/>
    </source>
</evidence>
<dbReference type="EMBL" id="BMFC01000008">
    <property type="protein sequence ID" value="GGC11199.1"/>
    <property type="molecule type" value="Genomic_DNA"/>
</dbReference>
<name>A0ABQ1KV50_9RHOB</name>
<protein>
    <submittedName>
        <fullName evidence="1">Uncharacterized protein</fullName>
    </submittedName>
</protein>
<sequence>MLDLHCDHDGSRYLYLHERLLDAGRQLAQALHAAAILTDAGTDPFSFVLKVDERWTEECLENDTRFSATVEMRGMIDVTADLAEHDAQALYRYLVDIGTVRDSFARACE</sequence>
<gene>
    <name evidence="1" type="ORF">GCM10011363_29820</name>
</gene>
<proteinExistence type="predicted"/>
<reference evidence="2" key="1">
    <citation type="journal article" date="2019" name="Int. J. Syst. Evol. Microbiol.">
        <title>The Global Catalogue of Microorganisms (GCM) 10K type strain sequencing project: providing services to taxonomists for standard genome sequencing and annotation.</title>
        <authorList>
            <consortium name="The Broad Institute Genomics Platform"/>
            <consortium name="The Broad Institute Genome Sequencing Center for Infectious Disease"/>
            <person name="Wu L."/>
            <person name="Ma J."/>
        </authorList>
    </citation>
    <scope>NUCLEOTIDE SEQUENCE [LARGE SCALE GENOMIC DNA]</scope>
    <source>
        <strain evidence="2">CGMCC 1.12478</strain>
    </source>
</reference>
<evidence type="ECO:0000313" key="1">
    <source>
        <dbReference type="EMBL" id="GGC11199.1"/>
    </source>
</evidence>
<accession>A0ABQ1KV50</accession>
<dbReference type="Proteomes" id="UP000645462">
    <property type="component" value="Unassembled WGS sequence"/>
</dbReference>
<organism evidence="1 2">
    <name type="scientific">Marivita lacus</name>
    <dbReference type="NCBI Taxonomy" id="1323742"/>
    <lineage>
        <taxon>Bacteria</taxon>
        <taxon>Pseudomonadati</taxon>
        <taxon>Pseudomonadota</taxon>
        <taxon>Alphaproteobacteria</taxon>
        <taxon>Rhodobacterales</taxon>
        <taxon>Roseobacteraceae</taxon>
        <taxon>Marivita</taxon>
    </lineage>
</organism>
<dbReference type="Gene3D" id="3.40.630.10">
    <property type="entry name" value="Zn peptidases"/>
    <property type="match status" value="1"/>
</dbReference>
<comment type="caution">
    <text evidence="1">The sequence shown here is derived from an EMBL/GenBank/DDBJ whole genome shotgun (WGS) entry which is preliminary data.</text>
</comment>
<keyword evidence="2" id="KW-1185">Reference proteome</keyword>